<dbReference type="EMBL" id="PTJA01000004">
    <property type="protein sequence ID" value="PPK81347.1"/>
    <property type="molecule type" value="Genomic_DNA"/>
</dbReference>
<dbReference type="Pfam" id="PF13416">
    <property type="entry name" value="SBP_bac_8"/>
    <property type="match status" value="1"/>
</dbReference>
<organism evidence="2 3">
    <name type="scientific">Lacrimispora xylanisolvens</name>
    <dbReference type="NCBI Taxonomy" id="384636"/>
    <lineage>
        <taxon>Bacteria</taxon>
        <taxon>Bacillati</taxon>
        <taxon>Bacillota</taxon>
        <taxon>Clostridia</taxon>
        <taxon>Lachnospirales</taxon>
        <taxon>Lachnospiraceae</taxon>
        <taxon>Lacrimispora</taxon>
    </lineage>
</organism>
<dbReference type="PANTHER" id="PTHR43649:SF12">
    <property type="entry name" value="DIACETYLCHITOBIOSE BINDING PROTEIN DASA"/>
    <property type="match status" value="1"/>
</dbReference>
<proteinExistence type="predicted"/>
<dbReference type="RefSeq" id="WP_104436443.1">
    <property type="nucleotide sequence ID" value="NZ_PTJA01000004.1"/>
</dbReference>
<evidence type="ECO:0000256" key="1">
    <source>
        <dbReference type="SAM" id="SignalP"/>
    </source>
</evidence>
<keyword evidence="1" id="KW-0732">Signal</keyword>
<protein>
    <submittedName>
        <fullName evidence="2">ABC-type glycerol-3-phosphate transport system substrate-binding protein</fullName>
    </submittedName>
</protein>
<sequence>MQKKVFSAAVFLIAAACILTACKKSGFVFKENSVRECTLTFWHWDTGHEEFYEKIASEYARENDGVKINIRLVPYETYTKEWMEAAAEGETADVFAIPPESLAEFIDSKKLEALTYADLIPAGSEEEFLIDTSGKEKAYALPAAGSLPVIFYNKDIYEQNQLVVPETLSDFVTNCAILKQSSCQPFAMSLTEEGLFDSFDFTSGILANGKSLDGRKPEKQDFKKLLDKNTGYYDLIGVAMELSLDKENCVKGHQALLENFAQNKYAMICGTTDDIDVLNERMSSSFGWFALPGEDYTNAGVWKANHMYGAAKKGKSVKEAKKFLSYFLTKKNQLAFSTEFGMLPAVKGIKPDDKEIRQAYELVSGKKEVYFPFFQTMSQEDRTLCAENLDLIFSGKVTDPEGFLTEWIKKLKN</sequence>
<dbReference type="InterPro" id="IPR006059">
    <property type="entry name" value="SBP"/>
</dbReference>
<dbReference type="PROSITE" id="PS51257">
    <property type="entry name" value="PROKAR_LIPOPROTEIN"/>
    <property type="match status" value="1"/>
</dbReference>
<evidence type="ECO:0000313" key="3">
    <source>
        <dbReference type="Proteomes" id="UP000237749"/>
    </source>
</evidence>
<dbReference type="PANTHER" id="PTHR43649">
    <property type="entry name" value="ARABINOSE-BINDING PROTEIN-RELATED"/>
    <property type="match status" value="1"/>
</dbReference>
<dbReference type="SUPFAM" id="SSF53850">
    <property type="entry name" value="Periplasmic binding protein-like II"/>
    <property type="match status" value="1"/>
</dbReference>
<dbReference type="InterPro" id="IPR050490">
    <property type="entry name" value="Bact_solute-bd_prot1"/>
</dbReference>
<accession>A0A2S6HU43</accession>
<feature type="signal peptide" evidence="1">
    <location>
        <begin position="1"/>
        <end position="21"/>
    </location>
</feature>
<dbReference type="AlphaFoldDB" id="A0A2S6HU43"/>
<dbReference type="Proteomes" id="UP000237749">
    <property type="component" value="Unassembled WGS sequence"/>
</dbReference>
<dbReference type="Gene3D" id="3.40.190.10">
    <property type="entry name" value="Periplasmic binding protein-like II"/>
    <property type="match status" value="1"/>
</dbReference>
<reference evidence="2 3" key="1">
    <citation type="submission" date="2018-02" db="EMBL/GenBank/DDBJ databases">
        <title>Genomic Encyclopedia of Archaeal and Bacterial Type Strains, Phase II (KMG-II): from individual species to whole genera.</title>
        <authorList>
            <person name="Goeker M."/>
        </authorList>
    </citation>
    <scope>NUCLEOTIDE SEQUENCE [LARGE SCALE GENOMIC DNA]</scope>
    <source>
        <strain evidence="2 3">DSM 3808</strain>
    </source>
</reference>
<dbReference type="OrthoDB" id="366726at2"/>
<name>A0A2S6HU43_9FIRM</name>
<evidence type="ECO:0000313" key="2">
    <source>
        <dbReference type="EMBL" id="PPK81347.1"/>
    </source>
</evidence>
<comment type="caution">
    <text evidence="2">The sequence shown here is derived from an EMBL/GenBank/DDBJ whole genome shotgun (WGS) entry which is preliminary data.</text>
</comment>
<feature type="chain" id="PRO_5038663492" evidence="1">
    <location>
        <begin position="22"/>
        <end position="413"/>
    </location>
</feature>
<gene>
    <name evidence="2" type="ORF">BXY41_104148</name>
</gene>
<keyword evidence="3" id="KW-1185">Reference proteome</keyword>